<gene>
    <name evidence="1" type="ORF">HZH66_014217</name>
</gene>
<dbReference type="EMBL" id="JACSEA010000021">
    <property type="protein sequence ID" value="KAF7380841.1"/>
    <property type="molecule type" value="Genomic_DNA"/>
</dbReference>
<dbReference type="Proteomes" id="UP000614350">
    <property type="component" value="Unassembled WGS sequence"/>
</dbReference>
<evidence type="ECO:0000313" key="2">
    <source>
        <dbReference type="Proteomes" id="UP000614350"/>
    </source>
</evidence>
<organism evidence="1 2">
    <name type="scientific">Vespula vulgaris</name>
    <name type="common">Yellow jacket</name>
    <name type="synonym">Wasp</name>
    <dbReference type="NCBI Taxonomy" id="7454"/>
    <lineage>
        <taxon>Eukaryota</taxon>
        <taxon>Metazoa</taxon>
        <taxon>Ecdysozoa</taxon>
        <taxon>Arthropoda</taxon>
        <taxon>Hexapoda</taxon>
        <taxon>Insecta</taxon>
        <taxon>Pterygota</taxon>
        <taxon>Neoptera</taxon>
        <taxon>Endopterygota</taxon>
        <taxon>Hymenoptera</taxon>
        <taxon>Apocrita</taxon>
        <taxon>Aculeata</taxon>
        <taxon>Vespoidea</taxon>
        <taxon>Vespidae</taxon>
        <taxon>Vespinae</taxon>
        <taxon>Vespula</taxon>
    </lineage>
</organism>
<comment type="caution">
    <text evidence="1">The sequence shown here is derived from an EMBL/GenBank/DDBJ whole genome shotgun (WGS) entry which is preliminary data.</text>
</comment>
<evidence type="ECO:0000313" key="1">
    <source>
        <dbReference type="EMBL" id="KAF7380841.1"/>
    </source>
</evidence>
<reference evidence="1" key="1">
    <citation type="journal article" date="2020" name="G3 (Bethesda)">
        <title>High-Quality Assemblies for Three Invasive Social Wasps from the &lt;i&gt;Vespula&lt;/i&gt; Genus.</title>
        <authorList>
            <person name="Harrop T.W.R."/>
            <person name="Guhlin J."/>
            <person name="McLaughlin G.M."/>
            <person name="Permina E."/>
            <person name="Stockwell P."/>
            <person name="Gilligan J."/>
            <person name="Le Lec M.F."/>
            <person name="Gruber M.A.M."/>
            <person name="Quinn O."/>
            <person name="Lovegrove M."/>
            <person name="Duncan E.J."/>
            <person name="Remnant E.J."/>
            <person name="Van Eeckhoven J."/>
            <person name="Graham B."/>
            <person name="Knapp R.A."/>
            <person name="Langford K.W."/>
            <person name="Kronenberg Z."/>
            <person name="Press M.O."/>
            <person name="Eacker S.M."/>
            <person name="Wilson-Rankin E.E."/>
            <person name="Purcell J."/>
            <person name="Lester P.J."/>
            <person name="Dearden P.K."/>
        </authorList>
    </citation>
    <scope>NUCLEOTIDE SEQUENCE</scope>
    <source>
        <strain evidence="1">Marl-1</strain>
    </source>
</reference>
<keyword evidence="2" id="KW-1185">Reference proteome</keyword>
<proteinExistence type="predicted"/>
<sequence>MNLIETIGLIEKYSGDSIVVELEMRSLIGLKDGLSLLVLGESNECLDLLDKALILLQGRINVSQAFVLRNTNTENSTNDSMLPLSRVKTIVITDTTNNKFIQRERREGNYDHQQWITFYKEYDGLMSEWHAAGRRLALEMSELKECTSLSGTLTPLGRLLTDPTLRRTSRDAEVAIAALEERATSLLHIDYVKSSLQRARRLMEEVGNAATRLESSFESRRATIRNLAVLRSIEDQAHEESIESEFTIGRRVWKSVSKSDLDGGTMSHE</sequence>
<accession>A0A834J2D4</accession>
<protein>
    <submittedName>
        <fullName evidence="1">Uncharacterized protein</fullName>
    </submittedName>
</protein>
<dbReference type="AlphaFoldDB" id="A0A834J2D4"/>
<name>A0A834J2D4_VESVU</name>